<feature type="compositionally biased region" description="Polar residues" evidence="1">
    <location>
        <begin position="1"/>
        <end position="14"/>
    </location>
</feature>
<dbReference type="OrthoDB" id="1914154at2759"/>
<feature type="region of interest" description="Disordered" evidence="1">
    <location>
        <begin position="1"/>
        <end position="54"/>
    </location>
</feature>
<comment type="caution">
    <text evidence="2">The sequence shown here is derived from an EMBL/GenBank/DDBJ whole genome shotgun (WGS) entry which is preliminary data.</text>
</comment>
<reference evidence="2 3" key="1">
    <citation type="submission" date="2020-10" db="EMBL/GenBank/DDBJ databases">
        <title>The Coptis chinensis genome and diversification of protoberbering-type alkaloids.</title>
        <authorList>
            <person name="Wang B."/>
            <person name="Shu S."/>
            <person name="Song C."/>
            <person name="Liu Y."/>
        </authorList>
    </citation>
    <scope>NUCLEOTIDE SEQUENCE [LARGE SCALE GENOMIC DNA]</scope>
    <source>
        <strain evidence="2">HL-2020</strain>
        <tissue evidence="2">Leaf</tissue>
    </source>
</reference>
<feature type="compositionally biased region" description="Basic and acidic residues" evidence="1">
    <location>
        <begin position="15"/>
        <end position="54"/>
    </location>
</feature>
<name>A0A835HFP0_9MAGN</name>
<evidence type="ECO:0000313" key="3">
    <source>
        <dbReference type="Proteomes" id="UP000631114"/>
    </source>
</evidence>
<dbReference type="PANTHER" id="PTHR37207:SF1">
    <property type="entry name" value="OS09G0446000 PROTEIN"/>
    <property type="match status" value="1"/>
</dbReference>
<evidence type="ECO:0000256" key="1">
    <source>
        <dbReference type="SAM" id="MobiDB-lite"/>
    </source>
</evidence>
<gene>
    <name evidence="2" type="ORF">IFM89_016399</name>
</gene>
<dbReference type="Proteomes" id="UP000631114">
    <property type="component" value="Unassembled WGS sequence"/>
</dbReference>
<accession>A0A835HFP0</accession>
<proteinExistence type="predicted"/>
<organism evidence="2 3">
    <name type="scientific">Coptis chinensis</name>
    <dbReference type="NCBI Taxonomy" id="261450"/>
    <lineage>
        <taxon>Eukaryota</taxon>
        <taxon>Viridiplantae</taxon>
        <taxon>Streptophyta</taxon>
        <taxon>Embryophyta</taxon>
        <taxon>Tracheophyta</taxon>
        <taxon>Spermatophyta</taxon>
        <taxon>Magnoliopsida</taxon>
        <taxon>Ranunculales</taxon>
        <taxon>Ranunculaceae</taxon>
        <taxon>Coptidoideae</taxon>
        <taxon>Coptis</taxon>
    </lineage>
</organism>
<dbReference type="AlphaFoldDB" id="A0A835HFP0"/>
<protein>
    <submittedName>
        <fullName evidence="2">Uncharacterized protein</fullName>
    </submittedName>
</protein>
<sequence length="83" mass="9528">MMRSGTKIQMNASEMQEKEAITRMEPDKKANDKPSFKPAEDDTKPILRDPILRSDPIETEQVFLRLPPFPSVPVSEPHPHRSM</sequence>
<dbReference type="EMBL" id="JADFTS010000007">
    <property type="protein sequence ID" value="KAF9597258.1"/>
    <property type="molecule type" value="Genomic_DNA"/>
</dbReference>
<evidence type="ECO:0000313" key="2">
    <source>
        <dbReference type="EMBL" id="KAF9597258.1"/>
    </source>
</evidence>
<dbReference type="PANTHER" id="PTHR37207">
    <property type="entry name" value="OS09G0446000 PROTEIN"/>
    <property type="match status" value="1"/>
</dbReference>
<keyword evidence="3" id="KW-1185">Reference proteome</keyword>